<dbReference type="EMBL" id="VVND01000133">
    <property type="protein sequence ID" value="KAA3156613.1"/>
    <property type="molecule type" value="Genomic_DNA"/>
</dbReference>
<dbReference type="Proteomes" id="UP000324870">
    <property type="component" value="Unassembled WGS sequence"/>
</dbReference>
<feature type="domain" description="Autotransporter" evidence="1">
    <location>
        <begin position="62"/>
        <end position="348"/>
    </location>
</feature>
<dbReference type="InterPro" id="IPR006315">
    <property type="entry name" value="OM_autotransptr_brl_dom"/>
</dbReference>
<name>A0ABQ6RZS8_9BACT</name>
<protein>
    <submittedName>
        <fullName evidence="2">Autotransporter outer membrane beta-barrel domain-containing protein</fullName>
    </submittedName>
</protein>
<gene>
    <name evidence="2" type="ORF">F2A26_15555</name>
</gene>
<evidence type="ECO:0000313" key="2">
    <source>
        <dbReference type="EMBL" id="KAA3156613.1"/>
    </source>
</evidence>
<dbReference type="Pfam" id="PF03797">
    <property type="entry name" value="Autotransporter"/>
    <property type="match status" value="1"/>
</dbReference>
<dbReference type="Gene3D" id="2.40.128.130">
    <property type="entry name" value="Autotransporter beta-domain"/>
    <property type="match status" value="1"/>
</dbReference>
<evidence type="ECO:0000313" key="3">
    <source>
        <dbReference type="Proteomes" id="UP000324870"/>
    </source>
</evidence>
<dbReference type="SMART" id="SM00869">
    <property type="entry name" value="Autotransporter"/>
    <property type="match status" value="1"/>
</dbReference>
<comment type="caution">
    <text evidence="2">The sequence shown here is derived from an EMBL/GenBank/DDBJ whole genome shotgun (WGS) entry which is preliminary data.</text>
</comment>
<dbReference type="NCBIfam" id="TIGR01414">
    <property type="entry name" value="autotrans_barl"/>
    <property type="match status" value="1"/>
</dbReference>
<organism evidence="2 3">
    <name type="scientific">Alistipes finegoldii</name>
    <dbReference type="NCBI Taxonomy" id="214856"/>
    <lineage>
        <taxon>Bacteria</taxon>
        <taxon>Pseudomonadati</taxon>
        <taxon>Bacteroidota</taxon>
        <taxon>Bacteroidia</taxon>
        <taxon>Bacteroidales</taxon>
        <taxon>Rikenellaceae</taxon>
        <taxon>Alistipes</taxon>
    </lineage>
</organism>
<sequence>AVSNMITGEAPNLSGASRALAASAGSTVNALGTAQRDALREQMGWIRNRTNQMGVNPAYINEDLPYFHMWMEGTGSYAKLDTKGDESGYKLTTWGGTVGMDVDFSDSFTLGAAFTANYGSLSASAADTADGDLDSYYVNLFARYQSRNWSHLLVLTGGWNDAKLTRTVDYGTGSYQGYGSTTGAGFGAMYELAYDIPLNEDKSVVLQPLFNASIVTTRMDGYRESGSAGNAGLRVEDQELTTGALAVGARLSGLVGSNIFGREALGEVRVNVSQDMGDRRGQANVGFLADPGYTRPVYGAKVGSTAFQAGVGLSVPVGYQGVIFMEGNADIRSGSSSLNGSIGYRYNF</sequence>
<accession>A0ABQ6RZS8</accession>
<dbReference type="InterPro" id="IPR036709">
    <property type="entry name" value="Autotransporte_beta_dom_sf"/>
</dbReference>
<dbReference type="PROSITE" id="PS51208">
    <property type="entry name" value="AUTOTRANSPORTER"/>
    <property type="match status" value="1"/>
</dbReference>
<dbReference type="InterPro" id="IPR005546">
    <property type="entry name" value="Autotransporte_beta"/>
</dbReference>
<reference evidence="2 3" key="1">
    <citation type="journal article" date="2019" name="Nat. Med.">
        <title>A library of human gut bacterial isolates paired with longitudinal multiomics data enables mechanistic microbiome research.</title>
        <authorList>
            <person name="Poyet M."/>
            <person name="Groussin M."/>
            <person name="Gibbons S.M."/>
            <person name="Avila-Pacheco J."/>
            <person name="Jiang X."/>
            <person name="Kearney S.M."/>
            <person name="Perrotta A.R."/>
            <person name="Berdy B."/>
            <person name="Zhao S."/>
            <person name="Lieberman T.D."/>
            <person name="Swanson P.K."/>
            <person name="Smith M."/>
            <person name="Roesemann S."/>
            <person name="Alexander J.E."/>
            <person name="Rich S.A."/>
            <person name="Livny J."/>
            <person name="Vlamakis H."/>
            <person name="Clish C."/>
            <person name="Bullock K."/>
            <person name="Deik A."/>
            <person name="Scott J."/>
            <person name="Pierce K.A."/>
            <person name="Xavier R.J."/>
            <person name="Alm E.J."/>
        </authorList>
    </citation>
    <scope>NUCLEOTIDE SEQUENCE [LARGE SCALE GENOMIC DNA]</scope>
    <source>
        <strain evidence="2 3">BIOML-A1</strain>
    </source>
</reference>
<feature type="non-terminal residue" evidence="2">
    <location>
        <position position="1"/>
    </location>
</feature>
<evidence type="ECO:0000259" key="1">
    <source>
        <dbReference type="PROSITE" id="PS51208"/>
    </source>
</evidence>
<keyword evidence="3" id="KW-1185">Reference proteome</keyword>
<dbReference type="SUPFAM" id="SSF103515">
    <property type="entry name" value="Autotransporter"/>
    <property type="match status" value="1"/>
</dbReference>
<proteinExistence type="predicted"/>